<organism evidence="1 2">
    <name type="scientific">Trichinella pseudospiralis</name>
    <name type="common">Parasitic roundworm</name>
    <dbReference type="NCBI Taxonomy" id="6337"/>
    <lineage>
        <taxon>Eukaryota</taxon>
        <taxon>Metazoa</taxon>
        <taxon>Ecdysozoa</taxon>
        <taxon>Nematoda</taxon>
        <taxon>Enoplea</taxon>
        <taxon>Dorylaimia</taxon>
        <taxon>Trichinellida</taxon>
        <taxon>Trichinellidae</taxon>
        <taxon>Trichinella</taxon>
    </lineage>
</organism>
<keyword evidence="2" id="KW-1185">Reference proteome</keyword>
<name>A0A0V1J3U8_TRIPS</name>
<dbReference type="AlphaFoldDB" id="A0A0V1J3U8"/>
<comment type="caution">
    <text evidence="1">The sequence shown here is derived from an EMBL/GenBank/DDBJ whole genome shotgun (WGS) entry which is preliminary data.</text>
</comment>
<protein>
    <submittedName>
        <fullName evidence="1">Uncharacterized protein</fullName>
    </submittedName>
</protein>
<sequence>MKFSDRGRFDIHTKKHISLPYENCVYSYALKCRLKIDSSVVEIQITQYGLLADVGKSWRNKFQE</sequence>
<proteinExistence type="predicted"/>
<reference evidence="1 2" key="1">
    <citation type="submission" date="2015-01" db="EMBL/GenBank/DDBJ databases">
        <title>Evolution of Trichinella species and genotypes.</title>
        <authorList>
            <person name="Korhonen P.K."/>
            <person name="Edoardo P."/>
            <person name="Giuseppe L.R."/>
            <person name="Gasser R.B."/>
        </authorList>
    </citation>
    <scope>NUCLEOTIDE SEQUENCE [LARGE SCALE GENOMIC DNA]</scope>
    <source>
        <strain evidence="1">ISS588</strain>
    </source>
</reference>
<accession>A0A0V1J3U8</accession>
<evidence type="ECO:0000313" key="2">
    <source>
        <dbReference type="Proteomes" id="UP000054805"/>
    </source>
</evidence>
<dbReference type="EMBL" id="JYDS01000044">
    <property type="protein sequence ID" value="KRZ29571.1"/>
    <property type="molecule type" value="Genomic_DNA"/>
</dbReference>
<evidence type="ECO:0000313" key="1">
    <source>
        <dbReference type="EMBL" id="KRZ29571.1"/>
    </source>
</evidence>
<dbReference type="Proteomes" id="UP000054805">
    <property type="component" value="Unassembled WGS sequence"/>
</dbReference>
<gene>
    <name evidence="1" type="ORF">T4B_11205</name>
</gene>